<organism evidence="2 3">
    <name type="scientific">Undibacterium rugosum</name>
    <dbReference type="NCBI Taxonomy" id="2762291"/>
    <lineage>
        <taxon>Bacteria</taxon>
        <taxon>Pseudomonadati</taxon>
        <taxon>Pseudomonadota</taxon>
        <taxon>Betaproteobacteria</taxon>
        <taxon>Burkholderiales</taxon>
        <taxon>Oxalobacteraceae</taxon>
        <taxon>Undibacterium</taxon>
    </lineage>
</organism>
<accession>A0A923KZS4</accession>
<dbReference type="Proteomes" id="UP000612361">
    <property type="component" value="Unassembled WGS sequence"/>
</dbReference>
<keyword evidence="3" id="KW-1185">Reference proteome</keyword>
<name>A0A923KZS4_9BURK</name>
<feature type="region of interest" description="Disordered" evidence="1">
    <location>
        <begin position="1"/>
        <end position="24"/>
    </location>
</feature>
<evidence type="ECO:0000313" key="2">
    <source>
        <dbReference type="EMBL" id="MBC3935601.1"/>
    </source>
</evidence>
<dbReference type="SUPFAM" id="SSF81585">
    <property type="entry name" value="PsbU/PolX domain-like"/>
    <property type="match status" value="1"/>
</dbReference>
<dbReference type="Gene3D" id="1.10.150.320">
    <property type="entry name" value="Photosystem II 12 kDa extrinsic protein"/>
    <property type="match status" value="1"/>
</dbReference>
<dbReference type="Pfam" id="PF12836">
    <property type="entry name" value="HHH_3"/>
    <property type="match status" value="1"/>
</dbReference>
<sequence length="93" mass="9895">MASVAQAKDTPKNAAAASATAASAKTELLDINSASKKELSGLPKIGDVRSDAIIKGRPYRGKDELLSKKIIPEDVYNGIKDLIIAKQKTTEKK</sequence>
<dbReference type="EMBL" id="JACOGG010000008">
    <property type="protein sequence ID" value="MBC3935601.1"/>
    <property type="molecule type" value="Genomic_DNA"/>
</dbReference>
<gene>
    <name evidence="2" type="ORF">H8K47_09520</name>
</gene>
<proteinExistence type="predicted"/>
<evidence type="ECO:0000313" key="3">
    <source>
        <dbReference type="Proteomes" id="UP000612361"/>
    </source>
</evidence>
<comment type="caution">
    <text evidence="2">The sequence shown here is derived from an EMBL/GenBank/DDBJ whole genome shotgun (WGS) entry which is preliminary data.</text>
</comment>
<protein>
    <submittedName>
        <fullName evidence="2">Helix-hairpin-helix domain-containing protein</fullName>
    </submittedName>
</protein>
<reference evidence="2" key="1">
    <citation type="submission" date="2020-08" db="EMBL/GenBank/DDBJ databases">
        <title>Novel species isolated from subtropical streams in China.</title>
        <authorList>
            <person name="Lu H."/>
        </authorList>
    </citation>
    <scope>NUCLEOTIDE SEQUENCE</scope>
    <source>
        <strain evidence="2">CY7W</strain>
    </source>
</reference>
<dbReference type="AlphaFoldDB" id="A0A923KZS4"/>
<evidence type="ECO:0000256" key="1">
    <source>
        <dbReference type="SAM" id="MobiDB-lite"/>
    </source>
</evidence>